<feature type="coiled-coil region" evidence="1">
    <location>
        <begin position="128"/>
        <end position="166"/>
    </location>
</feature>
<feature type="coiled-coil region" evidence="1">
    <location>
        <begin position="1085"/>
        <end position="1116"/>
    </location>
</feature>
<comment type="caution">
    <text evidence="3">The sequence shown here is derived from an EMBL/GenBank/DDBJ whole genome shotgun (WGS) entry which is preliminary data.</text>
</comment>
<name>A0AA86UAS9_9EUKA</name>
<gene>
    <name evidence="3" type="ORF">HINF_LOCUS38010</name>
    <name evidence="4" type="ORF">HINF_LOCUS76472</name>
</gene>
<feature type="region of interest" description="Disordered" evidence="2">
    <location>
        <begin position="1139"/>
        <end position="1170"/>
    </location>
</feature>
<feature type="compositionally biased region" description="Polar residues" evidence="2">
    <location>
        <begin position="613"/>
        <end position="653"/>
    </location>
</feature>
<evidence type="ECO:0000313" key="4">
    <source>
        <dbReference type="EMBL" id="CAL6111595.1"/>
    </source>
</evidence>
<protein>
    <submittedName>
        <fullName evidence="3">Uncharacterized protein</fullName>
    </submittedName>
</protein>
<feature type="compositionally biased region" description="Basic and acidic residues" evidence="2">
    <location>
        <begin position="965"/>
        <end position="985"/>
    </location>
</feature>
<dbReference type="Proteomes" id="UP001642409">
    <property type="component" value="Unassembled WGS sequence"/>
</dbReference>
<feature type="region of interest" description="Disordered" evidence="2">
    <location>
        <begin position="1004"/>
        <end position="1029"/>
    </location>
</feature>
<evidence type="ECO:0000313" key="5">
    <source>
        <dbReference type="Proteomes" id="UP001642409"/>
    </source>
</evidence>
<feature type="region of interest" description="Disordered" evidence="2">
    <location>
        <begin position="1045"/>
        <end position="1072"/>
    </location>
</feature>
<feature type="region of interest" description="Disordered" evidence="2">
    <location>
        <begin position="1219"/>
        <end position="1252"/>
    </location>
</feature>
<sequence>MEELEYRQRTSLEDFQHKFINVILCGLMKFDDEFGNTMIDFVNNVQSIVENHPLYVMMETALNCNAMTDHLEPKNVYPLYQTEIRQTLQKLMDKNSVFVQQQRDIIIGIMKHFISEVFENIQVVTSHLQKYEAFIASMERLHKDLNAEALNQLKQLRREILAVHSQLTQKSRFGIIYKPDGSAKDPWGVLTITNAPDVKMFKNDKEEPEFLMQQNAQLKLMLKNINNEHYSEREVMGQRIEDLELHVKNLSYRPQMDNLEVQTDPIKIKPIFKADKQVECIPEEIVTHNMPIQTDEWFPPVKIVEVEKIVEKTVVVEKIIEVIKEVIKEVPKSTVDQAELNKLALQREIDEMNKNKLKKQQQSKKEENLFKPLVVDQKPEMAVVDMNTNQTTEVEIQTDEDIIIQAIKLQEERVQMQLEMQQMQYELEKMEKETLKRMDVRDVGIQYYQLWVPGAEKQEPEQEIEVIDYKELKEFIQMEKENHFNNIPINENITNKINFSEKFEQQNQLDELNYIDTFKYADVHSMGLNSTQKVHFGVQAVIEDIQKDVNKQQTNQNSSLKNNSSSTKITSNLNNNSQSKQNNKTKDSKQDNTKEDISKVKKLSEQGKREPNKQSAIESQKSDTTVSTKLKSASNNLPQTNNQSKQENTIQSNEIQQTQQAVILVQTIDNSTQTLDFTKQLSIDELVAKYEKTDKLGESINTNPISYIDEQIQVIIETEQAEQQTDQYEPKVVENIIINSIVPEKVTQYDFCEQSQPACKEAKVQTETIYSDESSEIVEIEPEPIKNPQNSAQIYQLQTQETAVQYILEPTLTEEQQTESNNLVLAQKFYIQLNSYPILCNKCQKCIALVENEKELINDKLSHQVVSYQQFLNLRTQQLRSAKVQTGENDFKHSHAQLEQIQQTETQQQNYNIDQEQTYTESQLEPKTTDVVQQNQMQQTNKQPHSSQSLQQISSQQSTIQMQNDDLKTNETKDSKNQDSPEKPKPKNIMQQKEQFSLTSSIMSQMQNTKPKQIVTNQETKQTVTNQEQVSKKVMNIPVLTQNSPVQQLSQDQNINKIQQQSEISKTEHSDQVVKSEITSQINQLEELQNSSQPQNQQIEKLVNKSEEESLKQQQELNMSYNSSQDKFQSIESFAASSTQYNGQQNAKVKEGNQKQIPTNPKQLQKSPQNIQGSNKYIEKLENRQQLTNSVKQQAQQVNKSINAFLKQDNNMSVNSNLEESRNMLNSSSKDNNTNINISQNKPRLQQGSLSISPRKVESRQIQHDALFSPDIQVQNKSVDDKQQSFFMSSSRIPQVSNVSESQMKKVLQSVTKAPLPSRGVPQLLQNSSNRSQLPDKQYQQILFSNTSLASNTVSFDNVLNNLQTSSVEDDQLYKKLQTREVSKIKATNLSNGTAELLDLTSGQRMLINQHIADNQLIICGHAINLQTLKISDNHKLVDQVGNVIDQTGQVYDKNGQEVLDYKRSLIITYKSKLQLTKNAFDQRLGQSTGTYFNNLYSRMNQLSYNQQLYMSSYQKKEQELVMKMRRARIGSNIVNQFSEFTFMVTPLSKQAEENFEQQTMKQNLPNISSRFGFRHGFQRKQMPMKTTRAGVGLFVKGTQK</sequence>
<proteinExistence type="predicted"/>
<evidence type="ECO:0000256" key="1">
    <source>
        <dbReference type="SAM" id="Coils"/>
    </source>
</evidence>
<accession>A0AA86UAS9</accession>
<feature type="compositionally biased region" description="Basic and acidic residues" evidence="2">
    <location>
        <begin position="584"/>
        <end position="612"/>
    </location>
</feature>
<feature type="region of interest" description="Disordered" evidence="2">
    <location>
        <begin position="918"/>
        <end position="991"/>
    </location>
</feature>
<feature type="compositionally biased region" description="Polar residues" evidence="2">
    <location>
        <begin position="1045"/>
        <end position="1064"/>
    </location>
</feature>
<keyword evidence="1" id="KW-0175">Coiled coil</keyword>
<feature type="compositionally biased region" description="Polar residues" evidence="2">
    <location>
        <begin position="1154"/>
        <end position="1170"/>
    </location>
</feature>
<reference evidence="4 5" key="2">
    <citation type="submission" date="2024-07" db="EMBL/GenBank/DDBJ databases">
        <authorList>
            <person name="Akdeniz Z."/>
        </authorList>
    </citation>
    <scope>NUCLEOTIDE SEQUENCE [LARGE SCALE GENOMIC DNA]</scope>
</reference>
<feature type="coiled-coil region" evidence="1">
    <location>
        <begin position="406"/>
        <end position="433"/>
    </location>
</feature>
<organism evidence="3">
    <name type="scientific">Hexamita inflata</name>
    <dbReference type="NCBI Taxonomy" id="28002"/>
    <lineage>
        <taxon>Eukaryota</taxon>
        <taxon>Metamonada</taxon>
        <taxon>Diplomonadida</taxon>
        <taxon>Hexamitidae</taxon>
        <taxon>Hexamitinae</taxon>
        <taxon>Hexamita</taxon>
    </lineage>
</organism>
<keyword evidence="5" id="KW-1185">Reference proteome</keyword>
<feature type="compositionally biased region" description="Polar residues" evidence="2">
    <location>
        <begin position="918"/>
        <end position="932"/>
    </location>
</feature>
<evidence type="ECO:0000256" key="2">
    <source>
        <dbReference type="SAM" id="MobiDB-lite"/>
    </source>
</evidence>
<reference evidence="3" key="1">
    <citation type="submission" date="2023-06" db="EMBL/GenBank/DDBJ databases">
        <authorList>
            <person name="Kurt Z."/>
        </authorList>
    </citation>
    <scope>NUCLEOTIDE SEQUENCE</scope>
</reference>
<feature type="compositionally biased region" description="Low complexity" evidence="2">
    <location>
        <begin position="551"/>
        <end position="582"/>
    </location>
</feature>
<evidence type="ECO:0000313" key="3">
    <source>
        <dbReference type="EMBL" id="CAI9950365.1"/>
    </source>
</evidence>
<feature type="region of interest" description="Disordered" evidence="2">
    <location>
        <begin position="551"/>
        <end position="653"/>
    </location>
</feature>
<dbReference type="EMBL" id="CATOUU010000811">
    <property type="protein sequence ID" value="CAI9950365.1"/>
    <property type="molecule type" value="Genomic_DNA"/>
</dbReference>
<feature type="compositionally biased region" description="Low complexity" evidence="2">
    <location>
        <begin position="933"/>
        <end position="961"/>
    </location>
</feature>
<dbReference type="EMBL" id="CAXDID020000711">
    <property type="protein sequence ID" value="CAL6111595.1"/>
    <property type="molecule type" value="Genomic_DNA"/>
</dbReference>
<feature type="coiled-coil region" evidence="1">
    <location>
        <begin position="335"/>
        <end position="369"/>
    </location>
</feature>